<evidence type="ECO:0000259" key="1">
    <source>
        <dbReference type="PROSITE" id="PS50883"/>
    </source>
</evidence>
<dbReference type="GO" id="GO:0071111">
    <property type="term" value="F:cyclic-guanylate-specific phosphodiesterase activity"/>
    <property type="evidence" value="ECO:0007669"/>
    <property type="project" value="InterPro"/>
</dbReference>
<dbReference type="InterPro" id="IPR029787">
    <property type="entry name" value="Nucleotide_cyclase"/>
</dbReference>
<dbReference type="EMBL" id="PNRF01000004">
    <property type="protein sequence ID" value="PMR77753.1"/>
    <property type="molecule type" value="Genomic_DNA"/>
</dbReference>
<comment type="caution">
    <text evidence="3">The sequence shown here is derived from an EMBL/GenBank/DDBJ whole genome shotgun (WGS) entry which is preliminary data.</text>
</comment>
<reference evidence="3 4" key="1">
    <citation type="submission" date="2018-01" db="EMBL/GenBank/DDBJ databases">
        <title>Halomonas endophytica sp. nov., isolated from storage liquid in the stems of Populus euphratica.</title>
        <authorList>
            <person name="Chen C."/>
        </authorList>
    </citation>
    <scope>NUCLEOTIDE SEQUENCE [LARGE SCALE GENOMIC DNA]</scope>
    <source>
        <strain evidence="3 4">MC28</strain>
    </source>
</reference>
<dbReference type="InterPro" id="IPR043128">
    <property type="entry name" value="Rev_trsase/Diguanyl_cyclase"/>
</dbReference>
<dbReference type="SUPFAM" id="SSF55073">
    <property type="entry name" value="Nucleotide cyclase"/>
    <property type="match status" value="1"/>
</dbReference>
<protein>
    <submittedName>
        <fullName evidence="3">Histidine kinase</fullName>
    </submittedName>
</protein>
<dbReference type="Pfam" id="PF01590">
    <property type="entry name" value="GAF"/>
    <property type="match status" value="1"/>
</dbReference>
<feature type="domain" description="EAL" evidence="1">
    <location>
        <begin position="344"/>
        <end position="594"/>
    </location>
</feature>
<dbReference type="SUPFAM" id="SSF141868">
    <property type="entry name" value="EAL domain-like"/>
    <property type="match status" value="1"/>
</dbReference>
<dbReference type="CDD" id="cd01949">
    <property type="entry name" value="GGDEF"/>
    <property type="match status" value="1"/>
</dbReference>
<dbReference type="SUPFAM" id="SSF55781">
    <property type="entry name" value="GAF domain-like"/>
    <property type="match status" value="1"/>
</dbReference>
<dbReference type="InterPro" id="IPR001633">
    <property type="entry name" value="EAL_dom"/>
</dbReference>
<dbReference type="Gene3D" id="3.20.20.450">
    <property type="entry name" value="EAL domain"/>
    <property type="match status" value="1"/>
</dbReference>
<name>A0A2N7UBD0_9GAMM</name>
<evidence type="ECO:0000313" key="3">
    <source>
        <dbReference type="EMBL" id="PMR77753.1"/>
    </source>
</evidence>
<dbReference type="CDD" id="cd01948">
    <property type="entry name" value="EAL"/>
    <property type="match status" value="1"/>
</dbReference>
<dbReference type="SMART" id="SM00267">
    <property type="entry name" value="GGDEF"/>
    <property type="match status" value="1"/>
</dbReference>
<dbReference type="Gene3D" id="3.30.450.40">
    <property type="match status" value="1"/>
</dbReference>
<dbReference type="InterPro" id="IPR000160">
    <property type="entry name" value="GGDEF_dom"/>
</dbReference>
<accession>A0A2N7UBD0</accession>
<dbReference type="Proteomes" id="UP000235803">
    <property type="component" value="Unassembled WGS sequence"/>
</dbReference>
<dbReference type="OrthoDB" id="9787514at2"/>
<dbReference type="PANTHER" id="PTHR33121">
    <property type="entry name" value="CYCLIC DI-GMP PHOSPHODIESTERASE PDEF"/>
    <property type="match status" value="1"/>
</dbReference>
<proteinExistence type="predicted"/>
<sequence>MMAPEDAFRLLADALGKAGTPHAFDHLVERVATILDGDHVLIGKVLADGASIQTIAFWSRGALQPPVVYPLAGTPCEHVLNDQVCDYADSVTQRFPEDNLLKEVGAESYLGVPLHAPDGQLVGLLAVLCNRPLTQSDYAPEVLRIAAAQAGAEMARRMEEEMRRSRDHRIEQLIYWDSVTGLPNRRYFTERLEEACGLARLQGHSLGLLYFDLQRFRQINDTQGHELGDRLLFDIAGRLGAQAASGEFVARLGSDEFMVLLTRTDPVAMAHAIERYRNSLSPPVQIADRSFTMAASVGAALFPRDAENPRSLFQHASIALNHAKRADSRTCFFNALMADELRQRERLQVRFSDTLNHGQLSLHFQPQFSLASGRLIGAEALCRWHDEVLGQVSPAIFIPLAEEQGLIRQLGDWVLDAACSQLHHWDAQGKPFPGRLCVNVSAQQMDDPGLAEHVLRLATRVPPGRLGLELTESGLMRNPEQTVSITQALSDAGFGLAIDDFGTGYSSLTYLKRFAADTLKIDMSFVQDMLKSSHDHAIVATIIAIAKTLGMDTIAEGVEAAGQAEALRDLGCTGVQGYHYGRPVDGDAFAALWL</sequence>
<feature type="domain" description="GGDEF" evidence="2">
    <location>
        <begin position="204"/>
        <end position="335"/>
    </location>
</feature>
<dbReference type="SMART" id="SM00052">
    <property type="entry name" value="EAL"/>
    <property type="match status" value="1"/>
</dbReference>
<dbReference type="PROSITE" id="PS50887">
    <property type="entry name" value="GGDEF"/>
    <property type="match status" value="1"/>
</dbReference>
<dbReference type="InterPro" id="IPR029016">
    <property type="entry name" value="GAF-like_dom_sf"/>
</dbReference>
<evidence type="ECO:0000259" key="2">
    <source>
        <dbReference type="PROSITE" id="PS50887"/>
    </source>
</evidence>
<dbReference type="InterPro" id="IPR035919">
    <property type="entry name" value="EAL_sf"/>
</dbReference>
<keyword evidence="4" id="KW-1185">Reference proteome</keyword>
<dbReference type="PROSITE" id="PS50883">
    <property type="entry name" value="EAL"/>
    <property type="match status" value="1"/>
</dbReference>
<dbReference type="NCBIfam" id="TIGR00254">
    <property type="entry name" value="GGDEF"/>
    <property type="match status" value="1"/>
</dbReference>
<keyword evidence="3" id="KW-0808">Transferase</keyword>
<dbReference type="PANTHER" id="PTHR33121:SF70">
    <property type="entry name" value="SIGNALING PROTEIN YKOW"/>
    <property type="match status" value="1"/>
</dbReference>
<organism evidence="3 4">
    <name type="scientific">Billgrantia endophytica</name>
    <dbReference type="NCBI Taxonomy" id="2033802"/>
    <lineage>
        <taxon>Bacteria</taxon>
        <taxon>Pseudomonadati</taxon>
        <taxon>Pseudomonadota</taxon>
        <taxon>Gammaproteobacteria</taxon>
        <taxon>Oceanospirillales</taxon>
        <taxon>Halomonadaceae</taxon>
        <taxon>Billgrantia</taxon>
    </lineage>
</organism>
<dbReference type="AlphaFoldDB" id="A0A2N7UBD0"/>
<evidence type="ECO:0000313" key="4">
    <source>
        <dbReference type="Proteomes" id="UP000235803"/>
    </source>
</evidence>
<gene>
    <name evidence="3" type="ORF">C1H69_01340</name>
</gene>
<dbReference type="Pfam" id="PF00563">
    <property type="entry name" value="EAL"/>
    <property type="match status" value="1"/>
</dbReference>
<dbReference type="GO" id="GO:0016301">
    <property type="term" value="F:kinase activity"/>
    <property type="evidence" value="ECO:0007669"/>
    <property type="project" value="UniProtKB-KW"/>
</dbReference>
<dbReference type="SMART" id="SM00065">
    <property type="entry name" value="GAF"/>
    <property type="match status" value="1"/>
</dbReference>
<dbReference type="InterPro" id="IPR003018">
    <property type="entry name" value="GAF"/>
</dbReference>
<keyword evidence="3" id="KW-0418">Kinase</keyword>
<dbReference type="RefSeq" id="WP_102651626.1">
    <property type="nucleotide sequence ID" value="NZ_PNRF01000004.1"/>
</dbReference>
<dbReference type="Pfam" id="PF00990">
    <property type="entry name" value="GGDEF"/>
    <property type="match status" value="1"/>
</dbReference>
<dbReference type="Gene3D" id="3.30.70.270">
    <property type="match status" value="1"/>
</dbReference>
<dbReference type="InterPro" id="IPR050706">
    <property type="entry name" value="Cyclic-di-GMP_PDE-like"/>
</dbReference>